<gene>
    <name evidence="1" type="ORF">TrLO_g5656</name>
</gene>
<dbReference type="Proteomes" id="UP001165122">
    <property type="component" value="Unassembled WGS sequence"/>
</dbReference>
<dbReference type="InterPro" id="IPR029063">
    <property type="entry name" value="SAM-dependent_MTases_sf"/>
</dbReference>
<dbReference type="Gene3D" id="3.40.50.150">
    <property type="entry name" value="Vaccinia Virus protein VP39"/>
    <property type="match status" value="1"/>
</dbReference>
<protein>
    <submittedName>
        <fullName evidence="1">Uncharacterized protein</fullName>
    </submittedName>
</protein>
<name>A0A9W7CG98_9STRA</name>
<dbReference type="OrthoDB" id="205035at2759"/>
<organism evidence="1 2">
    <name type="scientific">Triparma laevis f. longispina</name>
    <dbReference type="NCBI Taxonomy" id="1714387"/>
    <lineage>
        <taxon>Eukaryota</taxon>
        <taxon>Sar</taxon>
        <taxon>Stramenopiles</taxon>
        <taxon>Ochrophyta</taxon>
        <taxon>Bolidophyceae</taxon>
        <taxon>Parmales</taxon>
        <taxon>Triparmaceae</taxon>
        <taxon>Triparma</taxon>
    </lineage>
</organism>
<dbReference type="EMBL" id="BRXW01000093">
    <property type="protein sequence ID" value="GMI06007.1"/>
    <property type="molecule type" value="Genomic_DNA"/>
</dbReference>
<keyword evidence="2" id="KW-1185">Reference proteome</keyword>
<proteinExistence type="predicted"/>
<evidence type="ECO:0000313" key="2">
    <source>
        <dbReference type="Proteomes" id="UP001165122"/>
    </source>
</evidence>
<sequence>MSLKTSMPCPACPPSKCPPLSSFASTPASPAPATKNKSGFDEIHSRAYSKVKQRLMDMSGWTKHVFDKGTLESWERGDGGLEDSDRLLVAKYYYAANSVFEFGLGESTKIAAHINVPFYKGMDTDATWVGIARDNAPDHFRFEFGDIGTTIAWGNPATPFLPKAPIDYTIQPLSSEPEPFDIYMVDGRYRVASALASFLHALSKGMARDEIRVFIHDYTERPHYHKIEQWTERVEVSRLLVVLKLKAGTTEDQLVEAWESFVTTDYS</sequence>
<dbReference type="AlphaFoldDB" id="A0A9W7CG98"/>
<comment type="caution">
    <text evidence="1">The sequence shown here is derived from an EMBL/GenBank/DDBJ whole genome shotgun (WGS) entry which is preliminary data.</text>
</comment>
<reference evidence="2" key="1">
    <citation type="journal article" date="2023" name="Commun. Biol.">
        <title>Genome analysis of Parmales, the sister group of diatoms, reveals the evolutionary specialization of diatoms from phago-mixotrophs to photoautotrophs.</title>
        <authorList>
            <person name="Ban H."/>
            <person name="Sato S."/>
            <person name="Yoshikawa S."/>
            <person name="Yamada K."/>
            <person name="Nakamura Y."/>
            <person name="Ichinomiya M."/>
            <person name="Sato N."/>
            <person name="Blanc-Mathieu R."/>
            <person name="Endo H."/>
            <person name="Kuwata A."/>
            <person name="Ogata H."/>
        </authorList>
    </citation>
    <scope>NUCLEOTIDE SEQUENCE [LARGE SCALE GENOMIC DNA]</scope>
    <source>
        <strain evidence="2">NIES 3700</strain>
    </source>
</reference>
<evidence type="ECO:0000313" key="1">
    <source>
        <dbReference type="EMBL" id="GMI06007.1"/>
    </source>
</evidence>
<accession>A0A9W7CG98</accession>